<reference evidence="3" key="1">
    <citation type="journal article" date="2019" name="Int. J. Syst. Evol. Microbiol.">
        <title>The Global Catalogue of Microorganisms (GCM) 10K type strain sequencing project: providing services to taxonomists for standard genome sequencing and annotation.</title>
        <authorList>
            <consortium name="The Broad Institute Genomics Platform"/>
            <consortium name="The Broad Institute Genome Sequencing Center for Infectious Disease"/>
            <person name="Wu L."/>
            <person name="Ma J."/>
        </authorList>
    </citation>
    <scope>NUCLEOTIDE SEQUENCE [LARGE SCALE GENOMIC DNA]</scope>
    <source>
        <strain evidence="3">CGMCC 4.7371</strain>
    </source>
</reference>
<evidence type="ECO:0000256" key="1">
    <source>
        <dbReference type="SAM" id="Phobius"/>
    </source>
</evidence>
<keyword evidence="1" id="KW-0812">Transmembrane</keyword>
<evidence type="ECO:0000313" key="3">
    <source>
        <dbReference type="Proteomes" id="UP000655410"/>
    </source>
</evidence>
<feature type="transmembrane region" description="Helical" evidence="1">
    <location>
        <begin position="148"/>
        <end position="172"/>
    </location>
</feature>
<protein>
    <recommendedName>
        <fullName evidence="4">Permease</fullName>
    </recommendedName>
</protein>
<dbReference type="EMBL" id="BMNI01000001">
    <property type="protein sequence ID" value="GGO85949.1"/>
    <property type="molecule type" value="Genomic_DNA"/>
</dbReference>
<accession>A0ABQ2N834</accession>
<organism evidence="2 3">
    <name type="scientific">Nocardioides phosphati</name>
    <dbReference type="NCBI Taxonomy" id="1867775"/>
    <lineage>
        <taxon>Bacteria</taxon>
        <taxon>Bacillati</taxon>
        <taxon>Actinomycetota</taxon>
        <taxon>Actinomycetes</taxon>
        <taxon>Propionibacteriales</taxon>
        <taxon>Nocardioidaceae</taxon>
        <taxon>Nocardioides</taxon>
    </lineage>
</organism>
<feature type="transmembrane region" description="Helical" evidence="1">
    <location>
        <begin position="76"/>
        <end position="93"/>
    </location>
</feature>
<feature type="transmembrane region" description="Helical" evidence="1">
    <location>
        <begin position="105"/>
        <end position="128"/>
    </location>
</feature>
<keyword evidence="1" id="KW-1133">Transmembrane helix</keyword>
<dbReference type="Proteomes" id="UP000655410">
    <property type="component" value="Unassembled WGS sequence"/>
</dbReference>
<evidence type="ECO:0008006" key="4">
    <source>
        <dbReference type="Google" id="ProtNLM"/>
    </source>
</evidence>
<feature type="transmembrane region" description="Helical" evidence="1">
    <location>
        <begin position="30"/>
        <end position="56"/>
    </location>
</feature>
<evidence type="ECO:0000313" key="2">
    <source>
        <dbReference type="EMBL" id="GGO85949.1"/>
    </source>
</evidence>
<name>A0ABQ2N834_9ACTN</name>
<keyword evidence="1" id="KW-0472">Membrane</keyword>
<proteinExistence type="predicted"/>
<dbReference type="RefSeq" id="WP_188782571.1">
    <property type="nucleotide sequence ID" value="NZ_BMNI01000001.1"/>
</dbReference>
<sequence>MTDDTTLSGTPDAAGTEKSKGGLGASIGNGLMFVCLLAFVAAGAFLGWIIAITVGFRLWANWLGDRIDGSMLEGTLWGLSLGFFFSVLPLIVARQALRRRPSFAARLVILAIALALALPNIATLAIHFGSGKGAHAGQRIFDVDAPGVVVGSYVGIAAGVAVFLLLTVWGLMRWNDKRKTRKLSRKLAEMAGDTAE</sequence>
<comment type="caution">
    <text evidence="2">The sequence shown here is derived from an EMBL/GenBank/DDBJ whole genome shotgun (WGS) entry which is preliminary data.</text>
</comment>
<gene>
    <name evidence="2" type="ORF">GCM10011584_07100</name>
</gene>
<keyword evidence="3" id="KW-1185">Reference proteome</keyword>